<dbReference type="InterPro" id="IPR028366">
    <property type="entry name" value="PhoU"/>
</dbReference>
<proteinExistence type="inferred from homology"/>
<dbReference type="PANTHER" id="PTHR42930:SF3">
    <property type="entry name" value="PHOSPHATE-SPECIFIC TRANSPORT SYSTEM ACCESSORY PROTEIN PHOU"/>
    <property type="match status" value="1"/>
</dbReference>
<accession>A0ABT3W6S2</accession>
<keyword evidence="6" id="KW-1185">Reference proteome</keyword>
<evidence type="ECO:0000259" key="4">
    <source>
        <dbReference type="Pfam" id="PF01895"/>
    </source>
</evidence>
<comment type="subunit">
    <text evidence="2">Homodimer.</text>
</comment>
<comment type="subcellular location">
    <subcellularLocation>
        <location evidence="2">Cytoplasm</location>
    </subcellularLocation>
</comment>
<keyword evidence="2" id="KW-0592">Phosphate transport</keyword>
<protein>
    <recommendedName>
        <fullName evidence="2">Phosphate-specific transport system accessory protein PhoU</fullName>
    </recommendedName>
</protein>
<dbReference type="InterPro" id="IPR038078">
    <property type="entry name" value="PhoU-like_sf"/>
</dbReference>
<dbReference type="Proteomes" id="UP001165648">
    <property type="component" value="Unassembled WGS sequence"/>
</dbReference>
<comment type="caution">
    <text evidence="5">The sequence shown here is derived from an EMBL/GenBank/DDBJ whole genome shotgun (WGS) entry which is preliminary data.</text>
</comment>
<comment type="similarity">
    <text evidence="1 2">Belongs to the PhoU family.</text>
</comment>
<evidence type="ECO:0000256" key="3">
    <source>
        <dbReference type="SAM" id="MobiDB-lite"/>
    </source>
</evidence>
<keyword evidence="2" id="KW-0813">Transport</keyword>
<dbReference type="EMBL" id="JANIDW010000002">
    <property type="protein sequence ID" value="MCX5614770.1"/>
    <property type="molecule type" value="Genomic_DNA"/>
</dbReference>
<evidence type="ECO:0000313" key="6">
    <source>
        <dbReference type="Proteomes" id="UP001165648"/>
    </source>
</evidence>
<sequence length="243" mass="27559">MPQQGQHIVQRYGEDLRRLRSFMEEMGGLVEHQLSLILTAFTETDAQAISQVIHHDKAIDALEHEVETQAIRLLALHGPMAADLREIVANIPMAGTLERVGDYARSIARRLEQMEQPIPPHDRLALSEIGRMVLEHLRRVMDALEHQDATAAHSVWQADHRVDEYCATMTHNYLERMTQQPRALRFYISLLFIIRNLERIGDHITDIAERIIFIATGTLPPPTARPHGHAAQSIATEQEASTP</sequence>
<evidence type="ECO:0000313" key="5">
    <source>
        <dbReference type="EMBL" id="MCX5614770.1"/>
    </source>
</evidence>
<reference evidence="5 6" key="1">
    <citation type="submission" date="2022-07" db="EMBL/GenBank/DDBJ databases">
        <title>Bombella genomes.</title>
        <authorList>
            <person name="Harer L."/>
            <person name="Styblova S."/>
            <person name="Ehrmann M."/>
        </authorList>
    </citation>
    <scope>NUCLEOTIDE SEQUENCE [LARGE SCALE GENOMIC DNA]</scope>
    <source>
        <strain evidence="5 6">TMW 2.2558</strain>
    </source>
</reference>
<organism evidence="5 6">
    <name type="scientific">Bombella saccharophila</name>
    <dbReference type="NCBI Taxonomy" id="2967338"/>
    <lineage>
        <taxon>Bacteria</taxon>
        <taxon>Pseudomonadati</taxon>
        <taxon>Pseudomonadota</taxon>
        <taxon>Alphaproteobacteria</taxon>
        <taxon>Acetobacterales</taxon>
        <taxon>Acetobacteraceae</taxon>
        <taxon>Bombella</taxon>
    </lineage>
</organism>
<name>A0ABT3W6S2_9PROT</name>
<keyword evidence="2" id="KW-0963">Cytoplasm</keyword>
<feature type="domain" description="PhoU" evidence="4">
    <location>
        <begin position="24"/>
        <end position="110"/>
    </location>
</feature>
<evidence type="ECO:0000256" key="2">
    <source>
        <dbReference type="PIRNR" id="PIRNR003107"/>
    </source>
</evidence>
<dbReference type="Pfam" id="PF01895">
    <property type="entry name" value="PhoU"/>
    <property type="match status" value="2"/>
</dbReference>
<feature type="region of interest" description="Disordered" evidence="3">
    <location>
        <begin position="223"/>
        <end position="243"/>
    </location>
</feature>
<dbReference type="Gene3D" id="1.20.58.220">
    <property type="entry name" value="Phosphate transport system protein phou homolog 2, domain 2"/>
    <property type="match status" value="1"/>
</dbReference>
<dbReference type="RefSeq" id="WP_155572692.1">
    <property type="nucleotide sequence ID" value="NZ_JANIDW010000002.1"/>
</dbReference>
<dbReference type="NCBIfam" id="TIGR02135">
    <property type="entry name" value="phoU_full"/>
    <property type="match status" value="1"/>
</dbReference>
<dbReference type="PANTHER" id="PTHR42930">
    <property type="entry name" value="PHOSPHATE-SPECIFIC TRANSPORT SYSTEM ACCESSORY PROTEIN PHOU"/>
    <property type="match status" value="1"/>
</dbReference>
<dbReference type="PIRSF" id="PIRSF003107">
    <property type="entry name" value="PhoU"/>
    <property type="match status" value="1"/>
</dbReference>
<feature type="compositionally biased region" description="Polar residues" evidence="3">
    <location>
        <begin position="233"/>
        <end position="243"/>
    </location>
</feature>
<comment type="function">
    <text evidence="2">Plays a role in the regulation of phosphate uptake.</text>
</comment>
<dbReference type="InterPro" id="IPR026022">
    <property type="entry name" value="PhoU_dom"/>
</dbReference>
<feature type="domain" description="PhoU" evidence="4">
    <location>
        <begin position="126"/>
        <end position="211"/>
    </location>
</feature>
<evidence type="ECO:0000256" key="1">
    <source>
        <dbReference type="ARBA" id="ARBA00008107"/>
    </source>
</evidence>
<gene>
    <name evidence="5" type="primary">phoU</name>
    <name evidence="5" type="ORF">NQF64_05875</name>
</gene>
<dbReference type="SUPFAM" id="SSF109755">
    <property type="entry name" value="PhoU-like"/>
    <property type="match status" value="1"/>
</dbReference>